<feature type="domain" description="Pectate lyase" evidence="4">
    <location>
        <begin position="128"/>
        <end position="368"/>
    </location>
</feature>
<dbReference type="SMART" id="SM00656">
    <property type="entry name" value="Amb_all"/>
    <property type="match status" value="1"/>
</dbReference>
<dbReference type="EMBL" id="JBHXOF010000025">
    <property type="protein sequence ID" value="MFD4217012.1"/>
    <property type="molecule type" value="Genomic_DNA"/>
</dbReference>
<sequence length="447" mass="47922">MPARTRHTRAVAVTLGCASLALALSAPAQAAPRPGPHGKGIERAVLPAGDGWAAAEGSTTGGSDAAPEHVYTVTDRAELVAAFEEAGDAPKIVRVAGTIHGNSDADGTPIGCERYETDGYTLEKYLAAYDPEVWGGDRVPEGPLEDARAASAKLQQAAVNVRVPSNTTLIGVGANPEIIGASLQVRGVSNVIIRNISFEDTYDCFPQWDPTDGSGGAWNSEYDNLVVYGSRHVWVDHNTFSDGDRPDSEQPRYFGQLYQQHDGLFDIVRGSDLVTVSWNVLKDHDKTMLIGNSDSAGATDRGKLRVTLHHNLFKDVKERAPRVRFGQVDSYNNHFVATRGSSYGYSYGIGAESRLVAEHNAFTLAGDVDRARVLKKWSEAPLTAENNYVNGRRTDLIAVHNAGVPGEQLAEGAGWTPELRTTVHHPWAVPVLVGLKAGAGRPASGLR</sequence>
<evidence type="ECO:0000256" key="3">
    <source>
        <dbReference type="SAM" id="SignalP"/>
    </source>
</evidence>
<evidence type="ECO:0000256" key="1">
    <source>
        <dbReference type="ARBA" id="ARBA00023239"/>
    </source>
</evidence>
<dbReference type="InterPro" id="IPR002022">
    <property type="entry name" value="Pec_lyase"/>
</dbReference>
<dbReference type="Pfam" id="PF00544">
    <property type="entry name" value="Pectate_lyase_4"/>
    <property type="match status" value="1"/>
</dbReference>
<evidence type="ECO:0000313" key="5">
    <source>
        <dbReference type="EMBL" id="MFD4217012.1"/>
    </source>
</evidence>
<reference evidence="5 6" key="1">
    <citation type="submission" date="2024-09" db="EMBL/GenBank/DDBJ databases">
        <title>The Natural Products Discovery Center: Release of the First 8490 Sequenced Strains for Exploring Actinobacteria Biosynthetic Diversity.</title>
        <authorList>
            <person name="Kalkreuter E."/>
            <person name="Kautsar S.A."/>
            <person name="Yang D."/>
            <person name="Bader C.D."/>
            <person name="Teijaro C.N."/>
            <person name="Fluegel L."/>
            <person name="Davis C.M."/>
            <person name="Simpson J.R."/>
            <person name="Lauterbach L."/>
            <person name="Steele A.D."/>
            <person name="Gui C."/>
            <person name="Meng S."/>
            <person name="Li G."/>
            <person name="Viehrig K."/>
            <person name="Ye F."/>
            <person name="Su P."/>
            <person name="Kiefer A.F."/>
            <person name="Nichols A."/>
            <person name="Cepeda A.J."/>
            <person name="Yan W."/>
            <person name="Fan B."/>
            <person name="Jiang Y."/>
            <person name="Adhikari A."/>
            <person name="Zheng C.-J."/>
            <person name="Schuster L."/>
            <person name="Cowan T.M."/>
            <person name="Smanski M.J."/>
            <person name="Chevrette M.G."/>
            <person name="De Carvalho L.P.S."/>
            <person name="Shen B."/>
        </authorList>
    </citation>
    <scope>NUCLEOTIDE SEQUENCE [LARGE SCALE GENOMIC DNA]</scope>
    <source>
        <strain evidence="5 6">NPDC058546</strain>
    </source>
</reference>
<keyword evidence="1 2" id="KW-0456">Lyase</keyword>
<keyword evidence="2" id="KW-0964">Secreted</keyword>
<evidence type="ECO:0000259" key="4">
    <source>
        <dbReference type="SMART" id="SM00656"/>
    </source>
</evidence>
<dbReference type="InterPro" id="IPR012334">
    <property type="entry name" value="Pectin_lyas_fold"/>
</dbReference>
<comment type="subcellular location">
    <subcellularLocation>
        <location evidence="2">Secreted</location>
    </subcellularLocation>
</comment>
<dbReference type="InterPro" id="IPR011050">
    <property type="entry name" value="Pectin_lyase_fold/virulence"/>
</dbReference>
<dbReference type="InterPro" id="IPR045032">
    <property type="entry name" value="PEL"/>
</dbReference>
<dbReference type="Proteomes" id="UP001598251">
    <property type="component" value="Unassembled WGS sequence"/>
</dbReference>
<accession>A0ABW6EPN3</accession>
<comment type="caution">
    <text evidence="5">The sequence shown here is derived from an EMBL/GenBank/DDBJ whole genome shotgun (WGS) entry which is preliminary data.</text>
</comment>
<evidence type="ECO:0000313" key="6">
    <source>
        <dbReference type="Proteomes" id="UP001598251"/>
    </source>
</evidence>
<evidence type="ECO:0000256" key="2">
    <source>
        <dbReference type="RuleBase" id="RU361173"/>
    </source>
</evidence>
<feature type="chain" id="PRO_5045969706" evidence="3">
    <location>
        <begin position="31"/>
        <end position="447"/>
    </location>
</feature>
<dbReference type="SUPFAM" id="SSF51126">
    <property type="entry name" value="Pectin lyase-like"/>
    <property type="match status" value="1"/>
</dbReference>
<keyword evidence="2" id="KW-0624">Polysaccharide degradation</keyword>
<organism evidence="5 6">
    <name type="scientific">Streptomyces sindenensis</name>
    <dbReference type="NCBI Taxonomy" id="67363"/>
    <lineage>
        <taxon>Bacteria</taxon>
        <taxon>Bacillati</taxon>
        <taxon>Actinomycetota</taxon>
        <taxon>Actinomycetes</taxon>
        <taxon>Kitasatosporales</taxon>
        <taxon>Streptomycetaceae</taxon>
        <taxon>Streptomyces</taxon>
    </lineage>
</organism>
<dbReference type="RefSeq" id="WP_280930689.1">
    <property type="nucleotide sequence ID" value="NZ_JBHXLY010000049.1"/>
</dbReference>
<comment type="similarity">
    <text evidence="2">Belongs to the polysaccharide lyase 1 family.</text>
</comment>
<proteinExistence type="inferred from homology"/>
<protein>
    <submittedName>
        <fullName evidence="5">Polysaccharide lyase family 1 protein</fullName>
    </submittedName>
</protein>
<dbReference type="GO" id="GO:0016829">
    <property type="term" value="F:lyase activity"/>
    <property type="evidence" value="ECO:0007669"/>
    <property type="project" value="UniProtKB-KW"/>
</dbReference>
<name>A0ABW6EPN3_9ACTN</name>
<dbReference type="PANTHER" id="PTHR31683">
    <property type="entry name" value="PECTATE LYASE 18-RELATED"/>
    <property type="match status" value="1"/>
</dbReference>
<gene>
    <name evidence="5" type="ORF">ACFWSS_29505</name>
</gene>
<dbReference type="PANTHER" id="PTHR31683:SF18">
    <property type="entry name" value="PECTATE LYASE 21-RELATED"/>
    <property type="match status" value="1"/>
</dbReference>
<keyword evidence="2" id="KW-0119">Carbohydrate metabolism</keyword>
<dbReference type="Gene3D" id="2.160.20.10">
    <property type="entry name" value="Single-stranded right-handed beta-helix, Pectin lyase-like"/>
    <property type="match status" value="1"/>
</dbReference>
<feature type="signal peptide" evidence="3">
    <location>
        <begin position="1"/>
        <end position="30"/>
    </location>
</feature>
<keyword evidence="3" id="KW-0732">Signal</keyword>
<keyword evidence="6" id="KW-1185">Reference proteome</keyword>